<evidence type="ECO:0000313" key="13">
    <source>
        <dbReference type="Proteomes" id="UP001329151"/>
    </source>
</evidence>
<evidence type="ECO:0000256" key="10">
    <source>
        <dbReference type="SAM" id="Phobius"/>
    </source>
</evidence>
<dbReference type="InterPro" id="IPR005254">
    <property type="entry name" value="Heme_biosyn_assoc_TPR_pro"/>
</dbReference>
<reference evidence="12 13" key="1">
    <citation type="submission" date="2023-10" db="EMBL/GenBank/DDBJ databases">
        <title>Complete Genome Sequence of Limnobacter thiooxidans CS-K2T, Isolated from freshwater lake sediments in Bavaria, Germany.</title>
        <authorList>
            <person name="Naruki M."/>
            <person name="Watanabe A."/>
            <person name="Warashina T."/>
            <person name="Morita T."/>
            <person name="Arakawa K."/>
        </authorList>
    </citation>
    <scope>NUCLEOTIDE SEQUENCE [LARGE SCALE GENOMIC DNA]</scope>
    <source>
        <strain evidence="12 13">CS-K2</strain>
    </source>
</reference>
<evidence type="ECO:0000256" key="1">
    <source>
        <dbReference type="ARBA" id="ARBA00002962"/>
    </source>
</evidence>
<proteinExistence type="predicted"/>
<comment type="function">
    <text evidence="1">Involved in a late step of protoheme IX synthesis.</text>
</comment>
<evidence type="ECO:0000256" key="7">
    <source>
        <dbReference type="ARBA" id="ARBA00022989"/>
    </source>
</evidence>
<evidence type="ECO:0000259" key="11">
    <source>
        <dbReference type="Pfam" id="PF07219"/>
    </source>
</evidence>
<keyword evidence="9" id="KW-0627">Porphyrin biosynthesis</keyword>
<dbReference type="GO" id="GO:0042168">
    <property type="term" value="P:heme metabolic process"/>
    <property type="evidence" value="ECO:0007669"/>
    <property type="project" value="InterPro"/>
</dbReference>
<dbReference type="AlphaFoldDB" id="A0AA86MDN9"/>
<comment type="subcellular location">
    <subcellularLocation>
        <location evidence="2">Cell inner membrane</location>
        <topology evidence="2">Multi-pass membrane protein</topology>
    </subcellularLocation>
</comment>
<sequence length="396" mass="43898">MKQLIGLLLVVVVAVAVTLMAQGNASKVLVFFGQYRIDMSLNFAVVAILLLFFVLHITLRTWRASSQLPGKFKEYWMNRKQNALLKANTQGLIALITGDEQGAQKALNQASKTGIETDLSYLIRAMSAIQADRFDVAEDILNQEKANVGEHSHALVVLRAKVALFKQDFTGALAMLEAMDPLAARLPQVQRLRMLALIGLARWQEALIQYRACVSASALTQSEKNEALIRIYSGLCDAAGQDPGQMQQVLSNSKAAELELTGVLRVLAAGLTRCGLITAARNMLETGLTQQFNRELLPVYHAVAVLEPRESLPHVERLLAQQPTDLRLLELAADVCEREQLWGKAISRFETVYASQPSAHVAGKLERLYEAANQGERAKVWREKLNHHLQNDRQLA</sequence>
<evidence type="ECO:0000256" key="8">
    <source>
        <dbReference type="ARBA" id="ARBA00023136"/>
    </source>
</evidence>
<protein>
    <submittedName>
        <fullName evidence="12">Heme biosynthesis protein HemY</fullName>
    </submittedName>
</protein>
<name>A0AA86MDN9_9BURK</name>
<feature type="domain" description="HemY N-terminal" evidence="11">
    <location>
        <begin position="27"/>
        <end position="130"/>
    </location>
</feature>
<dbReference type="GO" id="GO:0005886">
    <property type="term" value="C:plasma membrane"/>
    <property type="evidence" value="ECO:0007669"/>
    <property type="project" value="UniProtKB-SubCell"/>
</dbReference>
<dbReference type="InterPro" id="IPR011990">
    <property type="entry name" value="TPR-like_helical_dom_sf"/>
</dbReference>
<accession>A0AA86MDN9</accession>
<dbReference type="NCBIfam" id="TIGR00540">
    <property type="entry name" value="TPR_hemY_coli"/>
    <property type="match status" value="1"/>
</dbReference>
<keyword evidence="8 10" id="KW-0472">Membrane</keyword>
<feature type="transmembrane region" description="Helical" evidence="10">
    <location>
        <begin position="41"/>
        <end position="59"/>
    </location>
</feature>
<dbReference type="Proteomes" id="UP001329151">
    <property type="component" value="Chromosome"/>
</dbReference>
<evidence type="ECO:0000313" key="12">
    <source>
        <dbReference type="EMBL" id="BET26141.1"/>
    </source>
</evidence>
<evidence type="ECO:0000256" key="4">
    <source>
        <dbReference type="ARBA" id="ARBA00022475"/>
    </source>
</evidence>
<evidence type="ECO:0000256" key="6">
    <source>
        <dbReference type="ARBA" id="ARBA00022692"/>
    </source>
</evidence>
<dbReference type="RefSeq" id="WP_130556363.1">
    <property type="nucleotide sequence ID" value="NZ_AP028947.1"/>
</dbReference>
<evidence type="ECO:0000256" key="9">
    <source>
        <dbReference type="ARBA" id="ARBA00023244"/>
    </source>
</evidence>
<dbReference type="GO" id="GO:0006779">
    <property type="term" value="P:porphyrin-containing compound biosynthetic process"/>
    <property type="evidence" value="ECO:0007669"/>
    <property type="project" value="UniProtKB-KW"/>
</dbReference>
<dbReference type="EMBL" id="AP028947">
    <property type="protein sequence ID" value="BET26141.1"/>
    <property type="molecule type" value="Genomic_DNA"/>
</dbReference>
<dbReference type="KEGG" id="lto:RGQ30_16420"/>
<keyword evidence="7 10" id="KW-1133">Transmembrane helix</keyword>
<dbReference type="Pfam" id="PF07219">
    <property type="entry name" value="HemY_N"/>
    <property type="match status" value="1"/>
</dbReference>
<evidence type="ECO:0000256" key="2">
    <source>
        <dbReference type="ARBA" id="ARBA00004429"/>
    </source>
</evidence>
<dbReference type="Gene3D" id="1.25.40.10">
    <property type="entry name" value="Tetratricopeptide repeat domain"/>
    <property type="match status" value="1"/>
</dbReference>
<organism evidence="12 13">
    <name type="scientific">Limnobacter thiooxidans</name>
    <dbReference type="NCBI Taxonomy" id="131080"/>
    <lineage>
        <taxon>Bacteria</taxon>
        <taxon>Pseudomonadati</taxon>
        <taxon>Pseudomonadota</taxon>
        <taxon>Betaproteobacteria</taxon>
        <taxon>Burkholderiales</taxon>
        <taxon>Burkholderiaceae</taxon>
        <taxon>Limnobacter</taxon>
    </lineage>
</organism>
<dbReference type="SUPFAM" id="SSF48452">
    <property type="entry name" value="TPR-like"/>
    <property type="match status" value="1"/>
</dbReference>
<keyword evidence="13" id="KW-1185">Reference proteome</keyword>
<comment type="pathway">
    <text evidence="3">Porphyrin-containing compound metabolism; protoheme biosynthesis.</text>
</comment>
<keyword evidence="6 10" id="KW-0812">Transmembrane</keyword>
<evidence type="ECO:0000256" key="3">
    <source>
        <dbReference type="ARBA" id="ARBA00004744"/>
    </source>
</evidence>
<evidence type="ECO:0000256" key="5">
    <source>
        <dbReference type="ARBA" id="ARBA00022519"/>
    </source>
</evidence>
<dbReference type="InterPro" id="IPR010817">
    <property type="entry name" value="HemY_N"/>
</dbReference>
<keyword evidence="5" id="KW-0997">Cell inner membrane</keyword>
<gene>
    <name evidence="12" type="ORF">RGQ30_16420</name>
</gene>
<keyword evidence="4" id="KW-1003">Cell membrane</keyword>